<dbReference type="PROSITE" id="PS00036">
    <property type="entry name" value="BZIP_BASIC"/>
    <property type="match status" value="1"/>
</dbReference>
<comment type="subcellular location">
    <subcellularLocation>
        <location evidence="1">Nucleus</location>
    </subcellularLocation>
</comment>
<feature type="domain" description="BZIP" evidence="4">
    <location>
        <begin position="125"/>
        <end position="140"/>
    </location>
</feature>
<keyword evidence="7" id="KW-1185">Reference proteome</keyword>
<dbReference type="VEuPathDB" id="FungiDB:GGTG_09861"/>
<protein>
    <submittedName>
        <fullName evidence="5">BZIP transcription factor HapX</fullName>
    </submittedName>
</protein>
<dbReference type="Pfam" id="PF10297">
    <property type="entry name" value="Hap4_Hap_bind"/>
    <property type="match status" value="1"/>
</dbReference>
<feature type="region of interest" description="Disordered" evidence="3">
    <location>
        <begin position="343"/>
        <end position="367"/>
    </location>
</feature>
<reference evidence="6" key="4">
    <citation type="journal article" date="2015" name="G3 (Bethesda)">
        <title>Genome sequences of three phytopathogenic species of the Magnaporthaceae family of fungi.</title>
        <authorList>
            <person name="Okagaki L.H."/>
            <person name="Nunes C.C."/>
            <person name="Sailsbery J."/>
            <person name="Clay B."/>
            <person name="Brown D."/>
            <person name="John T."/>
            <person name="Oh Y."/>
            <person name="Young N."/>
            <person name="Fitzgerald M."/>
            <person name="Haas B.J."/>
            <person name="Zeng Q."/>
            <person name="Young S."/>
            <person name="Adiconis X."/>
            <person name="Fan L."/>
            <person name="Levin J.Z."/>
            <person name="Mitchell T.K."/>
            <person name="Okubara P.A."/>
            <person name="Farman M.L."/>
            <person name="Kohn L.M."/>
            <person name="Birren B."/>
            <person name="Ma L.-J."/>
            <person name="Dean R.A."/>
        </authorList>
    </citation>
    <scope>NUCLEOTIDE SEQUENCE</scope>
    <source>
        <strain evidence="6">R3-111a-1</strain>
    </source>
</reference>
<gene>
    <name evidence="6" type="primary">20350319</name>
    <name evidence="5" type="ORF">GGTG_09861</name>
</gene>
<dbReference type="SMART" id="SM00338">
    <property type="entry name" value="BRLZ"/>
    <property type="match status" value="1"/>
</dbReference>
<dbReference type="GO" id="GO:0090575">
    <property type="term" value="C:RNA polymerase II transcription regulator complex"/>
    <property type="evidence" value="ECO:0007669"/>
    <property type="project" value="TreeGrafter"/>
</dbReference>
<reference evidence="7" key="1">
    <citation type="submission" date="2010-07" db="EMBL/GenBank/DDBJ databases">
        <title>The genome sequence of Gaeumannomyces graminis var. tritici strain R3-111a-1.</title>
        <authorList>
            <consortium name="The Broad Institute Genome Sequencing Platform"/>
            <person name="Ma L.-J."/>
            <person name="Dead R."/>
            <person name="Young S."/>
            <person name="Zeng Q."/>
            <person name="Koehrsen M."/>
            <person name="Alvarado L."/>
            <person name="Berlin A."/>
            <person name="Chapman S.B."/>
            <person name="Chen Z."/>
            <person name="Freedman E."/>
            <person name="Gellesch M."/>
            <person name="Goldberg J."/>
            <person name="Griggs A."/>
            <person name="Gujja S."/>
            <person name="Heilman E.R."/>
            <person name="Heiman D."/>
            <person name="Hepburn T."/>
            <person name="Howarth C."/>
            <person name="Jen D."/>
            <person name="Larson L."/>
            <person name="Mehta T."/>
            <person name="Neiman D."/>
            <person name="Pearson M."/>
            <person name="Roberts A."/>
            <person name="Saif S."/>
            <person name="Shea T."/>
            <person name="Shenoy N."/>
            <person name="Sisk P."/>
            <person name="Stolte C."/>
            <person name="Sykes S."/>
            <person name="Walk T."/>
            <person name="White J."/>
            <person name="Yandava C."/>
            <person name="Haas B."/>
            <person name="Nusbaum C."/>
            <person name="Birren B."/>
        </authorList>
    </citation>
    <scope>NUCLEOTIDE SEQUENCE [LARGE SCALE GENOMIC DNA]</scope>
    <source>
        <strain evidence="7">R3-111a-1</strain>
    </source>
</reference>
<evidence type="ECO:0000256" key="1">
    <source>
        <dbReference type="ARBA" id="ARBA00004123"/>
    </source>
</evidence>
<dbReference type="SUPFAM" id="SSF57959">
    <property type="entry name" value="Leucine zipper domain"/>
    <property type="match status" value="1"/>
</dbReference>
<dbReference type="HOGENOM" id="CLU_014054_0_0_1"/>
<evidence type="ECO:0000313" key="5">
    <source>
        <dbReference type="EMBL" id="EJT73010.1"/>
    </source>
</evidence>
<feature type="compositionally biased region" description="Basic and acidic residues" evidence="3">
    <location>
        <begin position="136"/>
        <end position="147"/>
    </location>
</feature>
<feature type="region of interest" description="Disordered" evidence="3">
    <location>
        <begin position="1"/>
        <end position="165"/>
    </location>
</feature>
<dbReference type="Gene3D" id="1.20.5.170">
    <property type="match status" value="1"/>
</dbReference>
<dbReference type="InterPro" id="IPR046347">
    <property type="entry name" value="bZIP_sf"/>
</dbReference>
<evidence type="ECO:0000313" key="7">
    <source>
        <dbReference type="Proteomes" id="UP000006039"/>
    </source>
</evidence>
<dbReference type="GeneID" id="20350319"/>
<evidence type="ECO:0000256" key="3">
    <source>
        <dbReference type="SAM" id="MobiDB-lite"/>
    </source>
</evidence>
<reference evidence="5" key="3">
    <citation type="submission" date="2010-09" db="EMBL/GenBank/DDBJ databases">
        <title>Annotation of Gaeumannomyces graminis var. tritici R3-111a-1.</title>
        <authorList>
            <consortium name="The Broad Institute Genome Sequencing Platform"/>
            <person name="Ma L.-J."/>
            <person name="Dead R."/>
            <person name="Young S.K."/>
            <person name="Zeng Q."/>
            <person name="Gargeya S."/>
            <person name="Fitzgerald M."/>
            <person name="Haas B."/>
            <person name="Abouelleil A."/>
            <person name="Alvarado L."/>
            <person name="Arachchi H.M."/>
            <person name="Berlin A."/>
            <person name="Brown A."/>
            <person name="Chapman S.B."/>
            <person name="Chen Z."/>
            <person name="Dunbar C."/>
            <person name="Freedman E."/>
            <person name="Gearin G."/>
            <person name="Gellesch M."/>
            <person name="Goldberg J."/>
            <person name="Griggs A."/>
            <person name="Gujja S."/>
            <person name="Heiman D."/>
            <person name="Howarth C."/>
            <person name="Larson L."/>
            <person name="Lui A."/>
            <person name="MacDonald P.J.P."/>
            <person name="Mehta T."/>
            <person name="Montmayeur A."/>
            <person name="Murphy C."/>
            <person name="Neiman D."/>
            <person name="Pearson M."/>
            <person name="Priest M."/>
            <person name="Roberts A."/>
            <person name="Saif S."/>
            <person name="Shea T."/>
            <person name="Shenoy N."/>
            <person name="Sisk P."/>
            <person name="Stolte C."/>
            <person name="Sykes S."/>
            <person name="Yandava C."/>
            <person name="Wortman J."/>
            <person name="Nusbaum C."/>
            <person name="Birren B."/>
        </authorList>
    </citation>
    <scope>NUCLEOTIDE SEQUENCE</scope>
    <source>
        <strain evidence="5">R3-111a-1</strain>
    </source>
</reference>
<dbReference type="EnsemblFungi" id="EJT73010">
    <property type="protein sequence ID" value="EJT73010"/>
    <property type="gene ID" value="GGTG_09861"/>
</dbReference>
<dbReference type="AlphaFoldDB" id="J3P8M6"/>
<evidence type="ECO:0000259" key="4">
    <source>
        <dbReference type="PROSITE" id="PS00036"/>
    </source>
</evidence>
<feature type="compositionally biased region" description="Polar residues" evidence="3">
    <location>
        <begin position="42"/>
        <end position="58"/>
    </location>
</feature>
<feature type="compositionally biased region" description="Polar residues" evidence="3">
    <location>
        <begin position="206"/>
        <end position="227"/>
    </location>
</feature>
<dbReference type="eggNOG" id="ENOG502QUE5">
    <property type="taxonomic scope" value="Eukaryota"/>
</dbReference>
<dbReference type="GO" id="GO:0001228">
    <property type="term" value="F:DNA-binding transcription activator activity, RNA polymerase II-specific"/>
    <property type="evidence" value="ECO:0007669"/>
    <property type="project" value="TreeGrafter"/>
</dbReference>
<dbReference type="PANTHER" id="PTHR40621:SF7">
    <property type="entry name" value="BZIP DOMAIN-CONTAINING PROTEIN"/>
    <property type="match status" value="1"/>
</dbReference>
<feature type="compositionally biased region" description="Polar residues" evidence="3">
    <location>
        <begin position="239"/>
        <end position="252"/>
    </location>
</feature>
<dbReference type="RefSeq" id="XP_009225984.1">
    <property type="nucleotide sequence ID" value="XM_009227720.1"/>
</dbReference>
<dbReference type="InterPro" id="IPR050936">
    <property type="entry name" value="AP-1-like"/>
</dbReference>
<keyword evidence="2" id="KW-0539">Nucleus</keyword>
<evidence type="ECO:0000313" key="6">
    <source>
        <dbReference type="EnsemblFungi" id="EJT73010"/>
    </source>
</evidence>
<dbReference type="PANTHER" id="PTHR40621">
    <property type="entry name" value="TRANSCRIPTION FACTOR KAPC-RELATED"/>
    <property type="match status" value="1"/>
</dbReference>
<dbReference type="STRING" id="644352.J3P8M6"/>
<accession>J3P8M6</accession>
<proteinExistence type="predicted"/>
<dbReference type="Proteomes" id="UP000006039">
    <property type="component" value="Unassembled WGS sequence"/>
</dbReference>
<organism evidence="5">
    <name type="scientific">Gaeumannomyces tritici (strain R3-111a-1)</name>
    <name type="common">Wheat and barley take-all root rot fungus</name>
    <name type="synonym">Gaeumannomyces graminis var. tritici</name>
    <dbReference type="NCBI Taxonomy" id="644352"/>
    <lineage>
        <taxon>Eukaryota</taxon>
        <taxon>Fungi</taxon>
        <taxon>Dikarya</taxon>
        <taxon>Ascomycota</taxon>
        <taxon>Pezizomycotina</taxon>
        <taxon>Sordariomycetes</taxon>
        <taxon>Sordariomycetidae</taxon>
        <taxon>Magnaporthales</taxon>
        <taxon>Magnaporthaceae</taxon>
        <taxon>Gaeumannomyces</taxon>
    </lineage>
</organism>
<feature type="region of interest" description="Disordered" evidence="3">
    <location>
        <begin position="206"/>
        <end position="272"/>
    </location>
</feature>
<dbReference type="InterPro" id="IPR004827">
    <property type="entry name" value="bZIP"/>
</dbReference>
<dbReference type="GO" id="GO:0000976">
    <property type="term" value="F:transcription cis-regulatory region binding"/>
    <property type="evidence" value="ECO:0007669"/>
    <property type="project" value="InterPro"/>
</dbReference>
<sequence length="643" mass="66720">MPISKAPMLAPTTRGGGVGSPHALVPSPTSTKSPHTHGISPTVLTAVSTTDPRPNSLLSIRPTAGQSARPHPRSHPTGIPMASILSPAPAPAAAKAPGSVTSKEWVIPPRPKPGRKPATDTPPTKRKAQNRAAQRAFRERRAARVGELEEQLEEQSEEHQREQKKLQDRIHELEVEAQTLMTRCQVLENMLERERLERRRWSEGTIHQPSMVSSRNGSVTLLPPQNGQPGGTFAGGPSVYSSHLQSASSNQPAFGARQSTTSTTSAPAPRHPVHSFSISQIISPPEDVETGESSSLSCGSCAPGGPCACAEEALANAVVGCGKCTLGSKCECLEATLNAAMGSSDLKRPHRSTSPSTAPGEKRARSDAAMEIDFTTFFSSSKPNPPMPAAPRAFAPGSVQLPIPPGGSCGFCTEGTYCVCADAMAPVLSTAPTPPAPNPVANAARQVQTPPPSETDVVPPPLEVTATGAIKLPGVQSIKNGNRPAAAAERVTEPKSTCGPGGPGTCAQCLADPMSGLFCRSLAANIERNSQGGKSGGGCCGGGGPGGCCKKQPATTATKPPSSKLGLSLSCADTYKTLSSHRHFNRATDEIANWLPLLKAAPRPEAEQPTTGTAPPRPPIEVEAASIMSVLKGFDVRFGNSAA</sequence>
<dbReference type="OrthoDB" id="5374328at2759"/>
<evidence type="ECO:0000256" key="2">
    <source>
        <dbReference type="ARBA" id="ARBA00023242"/>
    </source>
</evidence>
<reference evidence="5" key="2">
    <citation type="submission" date="2010-07" db="EMBL/GenBank/DDBJ databases">
        <authorList>
            <consortium name="The Broad Institute Genome Sequencing Platform"/>
            <consortium name="Broad Institute Genome Sequencing Center for Infectious Disease"/>
            <person name="Ma L.-J."/>
            <person name="Dead R."/>
            <person name="Young S."/>
            <person name="Zeng Q."/>
            <person name="Koehrsen M."/>
            <person name="Alvarado L."/>
            <person name="Berlin A."/>
            <person name="Chapman S.B."/>
            <person name="Chen Z."/>
            <person name="Freedman E."/>
            <person name="Gellesch M."/>
            <person name="Goldberg J."/>
            <person name="Griggs A."/>
            <person name="Gujja S."/>
            <person name="Heilman E.R."/>
            <person name="Heiman D."/>
            <person name="Hepburn T."/>
            <person name="Howarth C."/>
            <person name="Jen D."/>
            <person name="Larson L."/>
            <person name="Mehta T."/>
            <person name="Neiman D."/>
            <person name="Pearson M."/>
            <person name="Roberts A."/>
            <person name="Saif S."/>
            <person name="Shea T."/>
            <person name="Shenoy N."/>
            <person name="Sisk P."/>
            <person name="Stolte C."/>
            <person name="Sykes S."/>
            <person name="Walk T."/>
            <person name="White J."/>
            <person name="Yandava C."/>
            <person name="Haas B."/>
            <person name="Nusbaum C."/>
            <person name="Birren B."/>
        </authorList>
    </citation>
    <scope>NUCLEOTIDE SEQUENCE</scope>
    <source>
        <strain evidence="5">R3-111a-1</strain>
    </source>
</reference>
<name>J3P8M6_GAET3</name>
<reference evidence="6" key="5">
    <citation type="submission" date="2018-04" db="UniProtKB">
        <authorList>
            <consortium name="EnsemblFungi"/>
        </authorList>
    </citation>
    <scope>IDENTIFICATION</scope>
    <source>
        <strain evidence="6">R3-111a-1</strain>
    </source>
</reference>
<dbReference type="EMBL" id="GL385399">
    <property type="protein sequence ID" value="EJT73010.1"/>
    <property type="molecule type" value="Genomic_DNA"/>
</dbReference>
<dbReference type="InterPro" id="IPR018287">
    <property type="entry name" value="Hap4_TF_heteromerisation"/>
</dbReference>